<dbReference type="InterPro" id="IPR005598">
    <property type="entry name" value="ATP_synth_I"/>
</dbReference>
<reference evidence="7 8" key="1">
    <citation type="submission" date="2018-03" db="EMBL/GenBank/DDBJ databases">
        <title>Genome sequence of Clostridium liquoris DSM 100320.</title>
        <authorList>
            <person name="Poehlein A."/>
            <person name="Daniel R."/>
        </authorList>
    </citation>
    <scope>NUCLEOTIDE SEQUENCE [LARGE SCALE GENOMIC DNA]</scope>
    <source>
        <strain evidence="7 8">DSM 100320</strain>
    </source>
</reference>
<keyword evidence="4 6" id="KW-1133">Transmembrane helix</keyword>
<dbReference type="RefSeq" id="WP_106062506.1">
    <property type="nucleotide sequence ID" value="NZ_PVXO01000006.1"/>
</dbReference>
<dbReference type="AlphaFoldDB" id="A0A2T0B9C7"/>
<evidence type="ECO:0000256" key="3">
    <source>
        <dbReference type="ARBA" id="ARBA00022692"/>
    </source>
</evidence>
<feature type="transmembrane region" description="Helical" evidence="6">
    <location>
        <begin position="69"/>
        <end position="90"/>
    </location>
</feature>
<comment type="caution">
    <text evidence="7">The sequence shown here is derived from an EMBL/GenBank/DDBJ whole genome shotgun (WGS) entry which is preliminary data.</text>
</comment>
<dbReference type="EMBL" id="PVXO01000006">
    <property type="protein sequence ID" value="PRR80433.1"/>
    <property type="molecule type" value="Genomic_DNA"/>
</dbReference>
<keyword evidence="5 6" id="KW-0472">Membrane</keyword>
<feature type="transmembrane region" description="Helical" evidence="6">
    <location>
        <begin position="37"/>
        <end position="60"/>
    </location>
</feature>
<proteinExistence type="predicted"/>
<dbReference type="Proteomes" id="UP000239706">
    <property type="component" value="Unassembled WGS sequence"/>
</dbReference>
<evidence type="ECO:0000256" key="1">
    <source>
        <dbReference type="ARBA" id="ARBA00004651"/>
    </source>
</evidence>
<protein>
    <submittedName>
        <fullName evidence="7">ATP synthase I chain</fullName>
    </submittedName>
</protein>
<organism evidence="7 8">
    <name type="scientific">Clostridium liquoris</name>
    <dbReference type="NCBI Taxonomy" id="1289519"/>
    <lineage>
        <taxon>Bacteria</taxon>
        <taxon>Bacillati</taxon>
        <taxon>Bacillota</taxon>
        <taxon>Clostridia</taxon>
        <taxon>Eubacteriales</taxon>
        <taxon>Clostridiaceae</taxon>
        <taxon>Clostridium</taxon>
    </lineage>
</organism>
<dbReference type="GO" id="GO:0005886">
    <property type="term" value="C:plasma membrane"/>
    <property type="evidence" value="ECO:0007669"/>
    <property type="project" value="UniProtKB-SubCell"/>
</dbReference>
<evidence type="ECO:0000256" key="4">
    <source>
        <dbReference type="ARBA" id="ARBA00022989"/>
    </source>
</evidence>
<evidence type="ECO:0000256" key="5">
    <source>
        <dbReference type="ARBA" id="ARBA00023136"/>
    </source>
</evidence>
<comment type="subcellular location">
    <subcellularLocation>
        <location evidence="1">Cell membrane</location>
        <topology evidence="1">Multi-pass membrane protein</topology>
    </subcellularLocation>
</comment>
<dbReference type="Pfam" id="PF03899">
    <property type="entry name" value="ATP-synt_I"/>
    <property type="match status" value="1"/>
</dbReference>
<keyword evidence="8" id="KW-1185">Reference proteome</keyword>
<evidence type="ECO:0000313" key="8">
    <source>
        <dbReference type="Proteomes" id="UP000239706"/>
    </source>
</evidence>
<evidence type="ECO:0000256" key="2">
    <source>
        <dbReference type="ARBA" id="ARBA00022475"/>
    </source>
</evidence>
<evidence type="ECO:0000256" key="6">
    <source>
        <dbReference type="SAM" id="Phobius"/>
    </source>
</evidence>
<feature type="transmembrane region" description="Helical" evidence="6">
    <location>
        <begin position="12"/>
        <end position="31"/>
    </location>
</feature>
<keyword evidence="2" id="KW-1003">Cell membrane</keyword>
<feature type="transmembrane region" description="Helical" evidence="6">
    <location>
        <begin position="96"/>
        <end position="116"/>
    </location>
</feature>
<evidence type="ECO:0000313" key="7">
    <source>
        <dbReference type="EMBL" id="PRR80433.1"/>
    </source>
</evidence>
<accession>A0A2T0B9C7</accession>
<sequence>MAEELLIMLKRVLFYDLLISISVFIIAYSLFRNYCLYILIGIIAAAFNFFLNSVSTNFIFSNQQQNYKIYMTISSFIRVAIVCTIGILLYNYNEASIIPFLIGYSLHFLAVIIGSLKIKN</sequence>
<gene>
    <name evidence="7" type="ORF">CLLI_03140</name>
</gene>
<keyword evidence="3 6" id="KW-0812">Transmembrane</keyword>
<name>A0A2T0B9C7_9CLOT</name>
<dbReference type="OrthoDB" id="1938348at2"/>